<protein>
    <recommendedName>
        <fullName evidence="4">PEGA domain-containing protein</fullName>
    </recommendedName>
</protein>
<organism evidence="2 3">
    <name type="scientific">Lujinxingia litoralis</name>
    <dbReference type="NCBI Taxonomy" id="2211119"/>
    <lineage>
        <taxon>Bacteria</taxon>
        <taxon>Deltaproteobacteria</taxon>
        <taxon>Bradymonadales</taxon>
        <taxon>Lujinxingiaceae</taxon>
        <taxon>Lujinxingia</taxon>
    </lineage>
</organism>
<dbReference type="Gene3D" id="1.25.40.10">
    <property type="entry name" value="Tetratricopeptide repeat domain"/>
    <property type="match status" value="1"/>
</dbReference>
<reference evidence="2 3" key="1">
    <citation type="submission" date="2018-05" db="EMBL/GenBank/DDBJ databases">
        <title>Lujinxingia marina gen. nov. sp. nov., a new facultative anaerobic member of the class Deltaproteobacteria, and proposal of Lujinxingaceae fam. nov.</title>
        <authorList>
            <person name="Li C.-M."/>
        </authorList>
    </citation>
    <scope>NUCLEOTIDE SEQUENCE [LARGE SCALE GENOMIC DNA]</scope>
    <source>
        <strain evidence="2 3">B210</strain>
    </source>
</reference>
<comment type="caution">
    <text evidence="2">The sequence shown here is derived from an EMBL/GenBank/DDBJ whole genome shotgun (WGS) entry which is preliminary data.</text>
</comment>
<dbReference type="SUPFAM" id="SSF48452">
    <property type="entry name" value="TPR-like"/>
    <property type="match status" value="1"/>
</dbReference>
<evidence type="ECO:0000256" key="1">
    <source>
        <dbReference type="SAM" id="SignalP"/>
    </source>
</evidence>
<evidence type="ECO:0000313" key="2">
    <source>
        <dbReference type="EMBL" id="RAL22330.1"/>
    </source>
</evidence>
<sequence length="302" mass="33905">MQYTKCLTAVISGCLVMGLASAATAQEVPSENPIEALQRANRLANAGAWTRSVPHYEAAIQRAGEQFPVAYFNLAEVLRAKNLCERAVLFYQSYLDRGEEADVLEESRAGVEACRQGGRAMVAEGKETPPEEGPARWVKVRLKVDAQGEGSVQIDGIPMFFSGQERELWMRSGTYALEVALVDHDVLAREVVIGVEPTQEVVLTPERMLFHGSLMVEVDRPGARVRVEPRELDSPTRANVEPFTLESPWEEVRELPTGTYFIEVTLDEHHRWIRNVEVERERQAQVNVRLRRMLPAAIRPGQ</sequence>
<keyword evidence="1" id="KW-0732">Signal</keyword>
<dbReference type="AlphaFoldDB" id="A0A328C7F1"/>
<feature type="signal peptide" evidence="1">
    <location>
        <begin position="1"/>
        <end position="25"/>
    </location>
</feature>
<dbReference type="OrthoDB" id="5503777at2"/>
<dbReference type="Proteomes" id="UP000249169">
    <property type="component" value="Unassembled WGS sequence"/>
</dbReference>
<evidence type="ECO:0000313" key="3">
    <source>
        <dbReference type="Proteomes" id="UP000249169"/>
    </source>
</evidence>
<evidence type="ECO:0008006" key="4">
    <source>
        <dbReference type="Google" id="ProtNLM"/>
    </source>
</evidence>
<accession>A0A328C7F1</accession>
<gene>
    <name evidence="2" type="ORF">DL240_10800</name>
</gene>
<keyword evidence="3" id="KW-1185">Reference proteome</keyword>
<name>A0A328C7F1_9DELT</name>
<dbReference type="InterPro" id="IPR011990">
    <property type="entry name" value="TPR-like_helical_dom_sf"/>
</dbReference>
<dbReference type="RefSeq" id="WP_111729901.1">
    <property type="nucleotide sequence ID" value="NZ_QHKO01000004.1"/>
</dbReference>
<dbReference type="EMBL" id="QHKO01000004">
    <property type="protein sequence ID" value="RAL22330.1"/>
    <property type="molecule type" value="Genomic_DNA"/>
</dbReference>
<proteinExistence type="predicted"/>
<feature type="chain" id="PRO_5016319301" description="PEGA domain-containing protein" evidence="1">
    <location>
        <begin position="26"/>
        <end position="302"/>
    </location>
</feature>